<organism evidence="10 11">
    <name type="scientific">Hippea maritima (strain ATCC 700847 / DSM 10411 / MH2)</name>
    <dbReference type="NCBI Taxonomy" id="760142"/>
    <lineage>
        <taxon>Bacteria</taxon>
        <taxon>Pseudomonadati</taxon>
        <taxon>Campylobacterota</taxon>
        <taxon>Desulfurellia</taxon>
        <taxon>Desulfurellales</taxon>
        <taxon>Hippeaceae</taxon>
        <taxon>Hippea</taxon>
    </lineage>
</organism>
<dbReference type="InterPro" id="IPR004846">
    <property type="entry name" value="T2SS/T3SS_dom"/>
</dbReference>
<evidence type="ECO:0000256" key="5">
    <source>
        <dbReference type="ARBA" id="ARBA00023237"/>
    </source>
</evidence>
<feature type="chain" id="PRO_5003281588" evidence="8">
    <location>
        <begin position="23"/>
        <end position="704"/>
    </location>
</feature>
<evidence type="ECO:0000256" key="6">
    <source>
        <dbReference type="RuleBase" id="RU004003"/>
    </source>
</evidence>
<evidence type="ECO:0000256" key="4">
    <source>
        <dbReference type="ARBA" id="ARBA00023136"/>
    </source>
</evidence>
<dbReference type="Pfam" id="PF03958">
    <property type="entry name" value="Secretin_N"/>
    <property type="match status" value="1"/>
</dbReference>
<dbReference type="InterPro" id="IPR005644">
    <property type="entry name" value="NolW-like"/>
</dbReference>
<evidence type="ECO:0000256" key="7">
    <source>
        <dbReference type="RuleBase" id="RU004004"/>
    </source>
</evidence>
<dbReference type="InterPro" id="IPR051808">
    <property type="entry name" value="Type_IV_pilus_biogenesis"/>
</dbReference>
<protein>
    <submittedName>
        <fullName evidence="10">Type IV pilus secretin PilQ</fullName>
    </submittedName>
</protein>
<evidence type="ECO:0000256" key="2">
    <source>
        <dbReference type="ARBA" id="ARBA00022448"/>
    </source>
</evidence>
<dbReference type="InParanoid" id="F2LWW3"/>
<sequence>MKGKMILAISLLILVFSLNSYAATIRYIDVGNGKCVVKYDGNIKYKTFYLKNPSRCVVDVVGVDKCIPCLKGARIYSDGNVKVKVAFHKDDKEENIKGKFVRFSTVFEQEEKAKCNIFNKGGLLSIVYKKPSQKIATKTTKVNLNKVERISYRKFKTYEMVVVLTQRKPNFSLKEGEGVLYLRLNNATATKAALMPQNLKDIAANVSSISASEKVDGVDFVITLKKGAEIKKFYADKRHVYIIFPLKGITSEGYKKNSNTSKSSLAKTKTTEKILPGDKLISFDVRDAQLKDIFRVFAQISGLNIIIGDDVKGTLTMKLKDVPLNQALDLILQQEGLVADRKGNVVVITTAARYQKQKQQQIKALQDKEKLERMKSAITKVINLNYITPDYAIKIINKLLYNGGKGKLGGFIVSDIKNNSLICHDIKDNIEKIKKIVSIIDQKKRAVEIDARIVEISKSFERQLGIQWGGNFFNQNINNSKTFIGVGGSSSPVDVSSGLPPSESFSNDNFVVNLPAGLSDAPTSTVRLAIGNVLANYNLDLKLTMGEIEGYSKVLSTPKVITLDNEPAKISSGQEIPYQESAGASGATSVSFKEATLSLEVTPHITRNDQVILKLKIKKDSPDYSHSVGGEPPINTNEVDSTVILSNGQTIVIGGLMQSTTQKTVSGVPGLMRIPLLGWLFKTKRIYNPKTELYIFVTPHIVKE</sequence>
<dbReference type="Gene3D" id="3.30.1370.120">
    <property type="match status" value="1"/>
</dbReference>
<dbReference type="SMART" id="SM00965">
    <property type="entry name" value="STN"/>
    <property type="match status" value="1"/>
</dbReference>
<feature type="domain" description="Secretin/TonB short N-terminal" evidence="9">
    <location>
        <begin position="303"/>
        <end position="351"/>
    </location>
</feature>
<dbReference type="AlphaFoldDB" id="F2LWW3"/>
<dbReference type="eggNOG" id="COG4796">
    <property type="taxonomic scope" value="Bacteria"/>
</dbReference>
<keyword evidence="2 7" id="KW-0813">Transport</keyword>
<dbReference type="InterPro" id="IPR001775">
    <property type="entry name" value="GspD/PilQ"/>
</dbReference>
<evidence type="ECO:0000313" key="10">
    <source>
        <dbReference type="EMBL" id="AEA34147.1"/>
    </source>
</evidence>
<evidence type="ECO:0000313" key="11">
    <source>
        <dbReference type="Proteomes" id="UP000008139"/>
    </source>
</evidence>
<comment type="subcellular location">
    <subcellularLocation>
        <location evidence="7">Cell outer membrane</location>
    </subcellularLocation>
    <subcellularLocation>
        <location evidence="1">Membrane</location>
    </subcellularLocation>
</comment>
<dbReference type="RefSeq" id="WP_013682184.1">
    <property type="nucleotide sequence ID" value="NC_015318.1"/>
</dbReference>
<evidence type="ECO:0000256" key="8">
    <source>
        <dbReference type="SAM" id="SignalP"/>
    </source>
</evidence>
<keyword evidence="11" id="KW-1185">Reference proteome</keyword>
<dbReference type="PRINTS" id="PR00811">
    <property type="entry name" value="BCTERIALGSPD"/>
</dbReference>
<feature type="signal peptide" evidence="8">
    <location>
        <begin position="1"/>
        <end position="22"/>
    </location>
</feature>
<dbReference type="InterPro" id="IPR038591">
    <property type="entry name" value="NolW-like_sf"/>
</dbReference>
<comment type="similarity">
    <text evidence="6">Belongs to the bacterial secretin family.</text>
</comment>
<dbReference type="NCBIfam" id="TIGR02515">
    <property type="entry name" value="IV_pilus_PilQ"/>
    <property type="match status" value="1"/>
</dbReference>
<reference evidence="11" key="2">
    <citation type="submission" date="2011-03" db="EMBL/GenBank/DDBJ databases">
        <title>The complete genome of Hippea maritima DSM 10411.</title>
        <authorList>
            <consortium name="US DOE Joint Genome Institute (JGI-PGF)"/>
            <person name="Lucas S."/>
            <person name="Copeland A."/>
            <person name="Lapidus A."/>
            <person name="Bruce D."/>
            <person name="Goodwin L."/>
            <person name="Pitluck S."/>
            <person name="Peters L."/>
            <person name="Kyrpides N."/>
            <person name="Mavromatis K."/>
            <person name="Pagani I."/>
            <person name="Ivanova N."/>
            <person name="Mikhailova N."/>
            <person name="Lu M."/>
            <person name="Detter J.C."/>
            <person name="Tapia R."/>
            <person name="Han C."/>
            <person name="Land M."/>
            <person name="Hauser L."/>
            <person name="Markowitz V."/>
            <person name="Cheng J.-F."/>
            <person name="Hugenholtz P."/>
            <person name="Woyke T."/>
            <person name="Wu D."/>
            <person name="Spring S."/>
            <person name="Schroeder M."/>
            <person name="Brambilla E."/>
            <person name="Klenk H.-P."/>
            <person name="Eisen J.A."/>
        </authorList>
    </citation>
    <scope>NUCLEOTIDE SEQUENCE [LARGE SCALE GENOMIC DNA]</scope>
    <source>
        <strain evidence="11">ATCC 700847 / DSM 10411 / MH2</strain>
    </source>
</reference>
<dbReference type="FunCoup" id="F2LWW3">
    <property type="interactions" value="68"/>
</dbReference>
<dbReference type="GO" id="GO:0009279">
    <property type="term" value="C:cell outer membrane"/>
    <property type="evidence" value="ECO:0007669"/>
    <property type="project" value="UniProtKB-SubCell"/>
</dbReference>
<proteinExistence type="inferred from homology"/>
<dbReference type="EMBL" id="CP002606">
    <property type="protein sequence ID" value="AEA34147.1"/>
    <property type="molecule type" value="Genomic_DNA"/>
</dbReference>
<evidence type="ECO:0000256" key="1">
    <source>
        <dbReference type="ARBA" id="ARBA00004370"/>
    </source>
</evidence>
<keyword evidence="4" id="KW-0472">Membrane</keyword>
<dbReference type="GO" id="GO:0009306">
    <property type="term" value="P:protein secretion"/>
    <property type="evidence" value="ECO:0007669"/>
    <property type="project" value="InterPro"/>
</dbReference>
<dbReference type="InterPro" id="IPR013355">
    <property type="entry name" value="Pilus_4_PilQ"/>
</dbReference>
<dbReference type="PANTHER" id="PTHR30604:SF1">
    <property type="entry name" value="DNA UTILIZATION PROTEIN HOFQ"/>
    <property type="match status" value="1"/>
</dbReference>
<dbReference type="Proteomes" id="UP000008139">
    <property type="component" value="Chromosome"/>
</dbReference>
<keyword evidence="5" id="KW-0998">Cell outer membrane</keyword>
<reference evidence="10 11" key="1">
    <citation type="journal article" date="2011" name="Stand. Genomic Sci.">
        <title>Complete genome sequence of the thermophilic sulfur-reducer Hippea maritima type strain (MH(2)).</title>
        <authorList>
            <person name="Huntemann M."/>
            <person name="Lu M."/>
            <person name="Nolan M."/>
            <person name="Lapidus A."/>
            <person name="Lucas S."/>
            <person name="Hammon N."/>
            <person name="Deshpande S."/>
            <person name="Cheng J.F."/>
            <person name="Tapia R."/>
            <person name="Han C."/>
            <person name="Goodwin L."/>
            <person name="Pitluck S."/>
            <person name="Liolios K."/>
            <person name="Pagani I."/>
            <person name="Ivanova N."/>
            <person name="Ovchinikova G."/>
            <person name="Pati A."/>
            <person name="Chen A."/>
            <person name="Palaniappan K."/>
            <person name="Land M."/>
            <person name="Hauser L."/>
            <person name="Jeffries C.D."/>
            <person name="Detter J.C."/>
            <person name="Brambilla E.M."/>
            <person name="Rohde M."/>
            <person name="Spring S."/>
            <person name="Goker M."/>
            <person name="Woyke T."/>
            <person name="Bristow J."/>
            <person name="Eisen J.A."/>
            <person name="Markowitz V."/>
            <person name="Hugenholtz P."/>
            <person name="Kyrpides N.C."/>
            <person name="Klenk H.P."/>
            <person name="Mavromatis K."/>
        </authorList>
    </citation>
    <scope>NUCLEOTIDE SEQUENCE [LARGE SCALE GENOMIC DNA]</scope>
    <source>
        <strain evidence="11">ATCC 700847 / DSM 10411 / MH2</strain>
    </source>
</reference>
<dbReference type="PANTHER" id="PTHR30604">
    <property type="entry name" value="PROTEIN TRANSPORT PROTEIN HOFQ"/>
    <property type="match status" value="1"/>
</dbReference>
<dbReference type="Gene3D" id="3.30.1370.130">
    <property type="match status" value="1"/>
</dbReference>
<dbReference type="Pfam" id="PF00263">
    <property type="entry name" value="Secretin"/>
    <property type="match status" value="1"/>
</dbReference>
<evidence type="ECO:0000256" key="3">
    <source>
        <dbReference type="ARBA" id="ARBA00022729"/>
    </source>
</evidence>
<name>F2LWW3_HIPMA</name>
<dbReference type="KEGG" id="hmr:Hipma_1185"/>
<evidence type="ECO:0000259" key="9">
    <source>
        <dbReference type="SMART" id="SM00965"/>
    </source>
</evidence>
<accession>F2LWW3</accession>
<dbReference type="Pfam" id="PF07660">
    <property type="entry name" value="STN"/>
    <property type="match status" value="1"/>
</dbReference>
<dbReference type="HOGENOM" id="CLU_006756_0_2_7"/>
<gene>
    <name evidence="10" type="ordered locus">Hipma_1185</name>
</gene>
<dbReference type="STRING" id="760142.Hipma_1185"/>
<dbReference type="OrthoDB" id="9775455at2"/>
<keyword evidence="3 8" id="KW-0732">Signal</keyword>
<dbReference type="InterPro" id="IPR011662">
    <property type="entry name" value="Secretin/TonB_short_N"/>
</dbReference>